<dbReference type="RefSeq" id="WP_173161457.1">
    <property type="nucleotide sequence ID" value="NZ_AP022871.1"/>
</dbReference>
<organism evidence="18 19">
    <name type="scientific">Phytohabitans suffuscus</name>
    <dbReference type="NCBI Taxonomy" id="624315"/>
    <lineage>
        <taxon>Bacteria</taxon>
        <taxon>Bacillati</taxon>
        <taxon>Actinomycetota</taxon>
        <taxon>Actinomycetes</taxon>
        <taxon>Micromonosporales</taxon>
        <taxon>Micromonosporaceae</taxon>
    </lineage>
</organism>
<feature type="binding site" evidence="16">
    <location>
        <position position="71"/>
    </location>
    <ligand>
        <name>Zn(2+)</name>
        <dbReference type="ChEBI" id="CHEBI:29105"/>
        <note>catalytic</note>
    </ligand>
</feature>
<feature type="domain" description="Peptidase M50" evidence="17">
    <location>
        <begin position="141"/>
        <end position="200"/>
    </location>
</feature>
<dbReference type="InterPro" id="IPR016483">
    <property type="entry name" value="UCP006404_Pept_M50_CBS"/>
</dbReference>
<reference evidence="18 19" key="1">
    <citation type="submission" date="2020-03" db="EMBL/GenBank/DDBJ databases">
        <title>Whole genome shotgun sequence of Phytohabitans suffuscus NBRC 105367.</title>
        <authorList>
            <person name="Komaki H."/>
            <person name="Tamura T."/>
        </authorList>
    </citation>
    <scope>NUCLEOTIDE SEQUENCE [LARGE SCALE GENOMIC DNA]</scope>
    <source>
        <strain evidence="18 19">NBRC 105367</strain>
    </source>
</reference>
<keyword evidence="7" id="KW-0677">Repeat</keyword>
<dbReference type="PANTHER" id="PTHR39188">
    <property type="entry name" value="MEMBRANE-ASSOCIATED ZINC METALLOPROTEASE M50B"/>
    <property type="match status" value="1"/>
</dbReference>
<keyword evidence="13 14" id="KW-0472">Membrane</keyword>
<dbReference type="SUPFAM" id="SSF54631">
    <property type="entry name" value="CBS-domain pair"/>
    <property type="match status" value="1"/>
</dbReference>
<feature type="transmembrane region" description="Helical" evidence="14">
    <location>
        <begin position="143"/>
        <end position="160"/>
    </location>
</feature>
<dbReference type="Pfam" id="PF02163">
    <property type="entry name" value="Peptidase_M50"/>
    <property type="match status" value="2"/>
</dbReference>
<evidence type="ECO:0000256" key="11">
    <source>
        <dbReference type="ARBA" id="ARBA00023049"/>
    </source>
</evidence>
<evidence type="ECO:0000256" key="6">
    <source>
        <dbReference type="ARBA" id="ARBA00022723"/>
    </source>
</evidence>
<evidence type="ECO:0000256" key="12">
    <source>
        <dbReference type="ARBA" id="ARBA00023122"/>
    </source>
</evidence>
<feature type="domain" description="Peptidase M50" evidence="17">
    <location>
        <begin position="57"/>
        <end position="128"/>
    </location>
</feature>
<feature type="binding site" evidence="16">
    <location>
        <position position="67"/>
    </location>
    <ligand>
        <name>Zn(2+)</name>
        <dbReference type="ChEBI" id="CHEBI:29105"/>
        <note>catalytic</note>
    </ligand>
</feature>
<dbReference type="EMBL" id="AP022871">
    <property type="protein sequence ID" value="BCB89541.1"/>
    <property type="molecule type" value="Genomic_DNA"/>
</dbReference>
<evidence type="ECO:0000259" key="17">
    <source>
        <dbReference type="Pfam" id="PF02163"/>
    </source>
</evidence>
<evidence type="ECO:0000256" key="2">
    <source>
        <dbReference type="ARBA" id="ARBA00007931"/>
    </source>
</evidence>
<dbReference type="InterPro" id="IPR046342">
    <property type="entry name" value="CBS_dom_sf"/>
</dbReference>
<dbReference type="AlphaFoldDB" id="A0A6F8YUM6"/>
<keyword evidence="5 14" id="KW-0812">Transmembrane</keyword>
<evidence type="ECO:0000256" key="8">
    <source>
        <dbReference type="ARBA" id="ARBA00022801"/>
    </source>
</evidence>
<dbReference type="Proteomes" id="UP000503011">
    <property type="component" value="Chromosome"/>
</dbReference>
<dbReference type="PIRSF" id="PIRSF006404">
    <property type="entry name" value="UCP006404_Pept_M50_CBS"/>
    <property type="match status" value="1"/>
</dbReference>
<evidence type="ECO:0000256" key="4">
    <source>
        <dbReference type="ARBA" id="ARBA00022670"/>
    </source>
</evidence>
<feature type="transmembrane region" description="Helical" evidence="14">
    <location>
        <begin position="7"/>
        <end position="29"/>
    </location>
</feature>
<evidence type="ECO:0000256" key="3">
    <source>
        <dbReference type="ARBA" id="ARBA00022475"/>
    </source>
</evidence>
<feature type="transmembrane region" description="Helical" evidence="14">
    <location>
        <begin position="192"/>
        <end position="221"/>
    </location>
</feature>
<keyword evidence="3 14" id="KW-1003">Cell membrane</keyword>
<feature type="transmembrane region" description="Helical" evidence="14">
    <location>
        <begin position="107"/>
        <end position="131"/>
    </location>
</feature>
<evidence type="ECO:0000256" key="14">
    <source>
        <dbReference type="PIRNR" id="PIRNR006404"/>
    </source>
</evidence>
<keyword evidence="12" id="KW-0129">CBS domain</keyword>
<evidence type="ECO:0000256" key="9">
    <source>
        <dbReference type="ARBA" id="ARBA00022833"/>
    </source>
</evidence>
<feature type="binding site" evidence="16">
    <location>
        <position position="166"/>
    </location>
    <ligand>
        <name>Zn(2+)</name>
        <dbReference type="ChEBI" id="CHEBI:29105"/>
        <note>catalytic</note>
    </ligand>
</feature>
<comment type="subcellular location">
    <subcellularLocation>
        <location evidence="1 14">Cell membrane</location>
        <topology evidence="1 14">Multi-pass membrane protein</topology>
    </subcellularLocation>
</comment>
<dbReference type="KEGG" id="psuu:Psuf_068540"/>
<gene>
    <name evidence="18" type="ORF">Psuf_068540</name>
</gene>
<dbReference type="GO" id="GO:0006508">
    <property type="term" value="P:proteolysis"/>
    <property type="evidence" value="ECO:0007669"/>
    <property type="project" value="UniProtKB-KW"/>
</dbReference>
<dbReference type="GO" id="GO:0008237">
    <property type="term" value="F:metallopeptidase activity"/>
    <property type="evidence" value="ECO:0007669"/>
    <property type="project" value="UniProtKB-UniRule"/>
</dbReference>
<keyword evidence="6 14" id="KW-0479">Metal-binding</keyword>
<proteinExistence type="inferred from homology"/>
<dbReference type="InterPro" id="IPR008915">
    <property type="entry name" value="Peptidase_M50"/>
</dbReference>
<dbReference type="GO" id="GO:0005886">
    <property type="term" value="C:plasma membrane"/>
    <property type="evidence" value="ECO:0007669"/>
    <property type="project" value="UniProtKB-SubCell"/>
</dbReference>
<name>A0A6F8YUM6_9ACTN</name>
<accession>A0A6F8YUM6</accession>
<evidence type="ECO:0000256" key="15">
    <source>
        <dbReference type="PIRSR" id="PIRSR006404-1"/>
    </source>
</evidence>
<keyword evidence="11 14" id="KW-0482">Metalloprotease</keyword>
<feature type="active site" evidence="15">
    <location>
        <position position="68"/>
    </location>
</feature>
<dbReference type="CDD" id="cd06164">
    <property type="entry name" value="S2P-M50_SpoIVFB_CBS"/>
    <property type="match status" value="1"/>
</dbReference>
<evidence type="ECO:0000256" key="13">
    <source>
        <dbReference type="ARBA" id="ARBA00023136"/>
    </source>
</evidence>
<evidence type="ECO:0000256" key="1">
    <source>
        <dbReference type="ARBA" id="ARBA00004651"/>
    </source>
</evidence>
<evidence type="ECO:0000313" key="19">
    <source>
        <dbReference type="Proteomes" id="UP000503011"/>
    </source>
</evidence>
<dbReference type="GO" id="GO:0046872">
    <property type="term" value="F:metal ion binding"/>
    <property type="evidence" value="ECO:0007669"/>
    <property type="project" value="UniProtKB-UniRule"/>
</dbReference>
<feature type="transmembrane region" description="Helical" evidence="14">
    <location>
        <begin position="49"/>
        <end position="74"/>
    </location>
</feature>
<sequence>MRRTVSLGRIAGIPVGVHWTVLVIAMLLAQGLATTVLPANAPERPAGAYWVVALAVAATFLGSVLAHEMAHALIARRYGVRVRRITLWLLGGMAELDGQPPHARADLLIALAGPAASAGCAVLFGVAAAGVHTAGGSPLAEASLAWLALVNGVLAVFNLLPGAPLDGGRVLRAILWWARGDRAAAQRTAGRLGVGLGVLLLAAGAAEVVFAADVGGLWLMLLGAFLSSAARAEQDGDDLQALLRGTRVGDVMTTRPVTGGEWQSVASFVEAVAGGVPHRTFPVVDVDGTAVGTVGLREFARVPAARRPAVRLREVMVPLGRTPVLAPDTPLAEVAVLPPPTLALVVVRGHLVGVLSPGDIERAVQLALLRAPAAGAASGRP</sequence>
<reference evidence="18 19" key="2">
    <citation type="submission" date="2020-03" db="EMBL/GenBank/DDBJ databases">
        <authorList>
            <person name="Ichikawa N."/>
            <person name="Kimura A."/>
            <person name="Kitahashi Y."/>
            <person name="Uohara A."/>
        </authorList>
    </citation>
    <scope>NUCLEOTIDE SEQUENCE [LARGE SCALE GENOMIC DNA]</scope>
    <source>
        <strain evidence="18 19">NBRC 105367</strain>
    </source>
</reference>
<keyword evidence="8 14" id="KW-0378">Hydrolase</keyword>
<evidence type="ECO:0000256" key="10">
    <source>
        <dbReference type="ARBA" id="ARBA00022989"/>
    </source>
</evidence>
<evidence type="ECO:0000256" key="16">
    <source>
        <dbReference type="PIRSR" id="PIRSR006404-2"/>
    </source>
</evidence>
<comment type="similarity">
    <text evidence="2 14">Belongs to the peptidase M50B family.</text>
</comment>
<keyword evidence="19" id="KW-1185">Reference proteome</keyword>
<dbReference type="PANTHER" id="PTHR39188:SF3">
    <property type="entry name" value="STAGE IV SPORULATION PROTEIN FB"/>
    <property type="match status" value="1"/>
</dbReference>
<keyword evidence="9 14" id="KW-0862">Zinc</keyword>
<keyword evidence="10 14" id="KW-1133">Transmembrane helix</keyword>
<protein>
    <recommendedName>
        <fullName evidence="14">Zinc metalloprotease</fullName>
    </recommendedName>
</protein>
<evidence type="ECO:0000313" key="18">
    <source>
        <dbReference type="EMBL" id="BCB89541.1"/>
    </source>
</evidence>
<keyword evidence="4 14" id="KW-0645">Protease</keyword>
<dbReference type="Gene3D" id="3.10.580.10">
    <property type="entry name" value="CBS-domain"/>
    <property type="match status" value="1"/>
</dbReference>
<evidence type="ECO:0000256" key="5">
    <source>
        <dbReference type="ARBA" id="ARBA00022692"/>
    </source>
</evidence>
<evidence type="ECO:0000256" key="7">
    <source>
        <dbReference type="ARBA" id="ARBA00022737"/>
    </source>
</evidence>
<comment type="cofactor">
    <cofactor evidence="14 16">
        <name>Zn(2+)</name>
        <dbReference type="ChEBI" id="CHEBI:29105"/>
    </cofactor>
    <text evidence="14 16">Binds 1 zinc ion per subunit.</text>
</comment>